<comment type="caution">
    <text evidence="2">The sequence shown here is derived from an EMBL/GenBank/DDBJ whole genome shotgun (WGS) entry which is preliminary data.</text>
</comment>
<evidence type="ECO:0000313" key="3">
    <source>
        <dbReference type="Proteomes" id="UP000224413"/>
    </source>
</evidence>
<protein>
    <submittedName>
        <fullName evidence="2">Uncharacterized protein</fullName>
    </submittedName>
</protein>
<dbReference type="AlphaFoldDB" id="A0A9X6WXH5"/>
<organism evidence="2 3">
    <name type="scientific">Bacillus cereus</name>
    <dbReference type="NCBI Taxonomy" id="1396"/>
    <lineage>
        <taxon>Bacteria</taxon>
        <taxon>Bacillati</taxon>
        <taxon>Bacillota</taxon>
        <taxon>Bacilli</taxon>
        <taxon>Bacillales</taxon>
        <taxon>Bacillaceae</taxon>
        <taxon>Bacillus</taxon>
        <taxon>Bacillus cereus group</taxon>
    </lineage>
</organism>
<gene>
    <name evidence="2" type="ORF">COI98_21525</name>
</gene>
<feature type="region of interest" description="Disordered" evidence="1">
    <location>
        <begin position="16"/>
        <end position="42"/>
    </location>
</feature>
<accession>A0A9X6WXH5</accession>
<evidence type="ECO:0000256" key="1">
    <source>
        <dbReference type="SAM" id="MobiDB-lite"/>
    </source>
</evidence>
<feature type="compositionally biased region" description="Polar residues" evidence="1">
    <location>
        <begin position="25"/>
        <end position="38"/>
    </location>
</feature>
<sequence>NIRGEMYMNQHKEMYHTSHQDRSKSNCYNTNHHSNSEGPYTEQGPTIFRSNYLLDFLGNPVIEGVQYQLASPYDLSDRKQPLPMNVASGWGANWLYTTPTPSSQYIPVKFSQYKFSSNYPIELGQMTWIQVSSPDYNPQSSYLGPNITWGGVQLAPRGGETNNEEWYPYYHSTNPSNNVNYFSFKNAYTDQYLRSLGPDKWAEADGVLGNNDTRFVLYRILTP</sequence>
<evidence type="ECO:0000313" key="2">
    <source>
        <dbReference type="EMBL" id="PFK12660.1"/>
    </source>
</evidence>
<proteinExistence type="predicted"/>
<name>A0A9X6WXH5_BACCE</name>
<feature type="non-terminal residue" evidence="2">
    <location>
        <position position="1"/>
    </location>
</feature>
<dbReference type="Proteomes" id="UP000224413">
    <property type="component" value="Unassembled WGS sequence"/>
</dbReference>
<reference evidence="2 3" key="1">
    <citation type="submission" date="2017-09" db="EMBL/GenBank/DDBJ databases">
        <title>Large-scale bioinformatics analysis of Bacillus genomes uncovers conserved roles of natural products in bacterial physiology.</title>
        <authorList>
            <consortium name="Agbiome Team Llc"/>
            <person name="Bleich R.M."/>
            <person name="Grubbs K.J."/>
            <person name="Santa Maria K.C."/>
            <person name="Allen S.E."/>
            <person name="Farag S."/>
            <person name="Shank E.A."/>
            <person name="Bowers A."/>
        </authorList>
    </citation>
    <scope>NUCLEOTIDE SEQUENCE [LARGE SCALE GENOMIC DNA]</scope>
    <source>
        <strain evidence="2 3">AFS083741</strain>
    </source>
</reference>
<dbReference type="EMBL" id="NUWJ01000200">
    <property type="protein sequence ID" value="PFK12660.1"/>
    <property type="molecule type" value="Genomic_DNA"/>
</dbReference>